<gene>
    <name evidence="2" type="ORF">Ami3637_12365</name>
</gene>
<keyword evidence="1" id="KW-1133">Transmembrane helix</keyword>
<evidence type="ECO:0000256" key="1">
    <source>
        <dbReference type="SAM" id="Phobius"/>
    </source>
</evidence>
<sequence length="148" mass="17207">MVKEQIILALLTSLLSGGIGSVVGFLISSNQRRKDRNDEIKFYSTILKNDLESICNYFSNERGSVNLRYFADWQKNIAKCAYLCQDEVALLYEIYDKCFNYSYHYILKEKTGSVCKDNINEYKQLNQIFAGNKYLKLKANLICHETKK</sequence>
<proteinExistence type="predicted"/>
<reference evidence="2 3" key="1">
    <citation type="submission" date="2020-01" db="EMBL/GenBank/DDBJ databases">
        <title>Genomic analysis of Aminipila sp. CBA3637.</title>
        <authorList>
            <person name="Kim Y.B."/>
            <person name="Roh S.W."/>
        </authorList>
    </citation>
    <scope>NUCLEOTIDE SEQUENCE [LARGE SCALE GENOMIC DNA]</scope>
    <source>
        <strain evidence="2 3">CBA3637</strain>
    </source>
</reference>
<keyword evidence="1" id="KW-0472">Membrane</keyword>
<evidence type="ECO:0000313" key="3">
    <source>
        <dbReference type="Proteomes" id="UP000463883"/>
    </source>
</evidence>
<organism evidence="2 3">
    <name type="scientific">Aminipila terrae</name>
    <dbReference type="NCBI Taxonomy" id="2697030"/>
    <lineage>
        <taxon>Bacteria</taxon>
        <taxon>Bacillati</taxon>
        <taxon>Bacillota</taxon>
        <taxon>Clostridia</taxon>
        <taxon>Peptostreptococcales</taxon>
        <taxon>Anaerovoracaceae</taxon>
        <taxon>Aminipila</taxon>
    </lineage>
</organism>
<name>A0A6P1MLY3_9FIRM</name>
<accession>A0A6P1MLY3</accession>
<dbReference type="AlphaFoldDB" id="A0A6P1MLY3"/>
<keyword evidence="1" id="KW-0812">Transmembrane</keyword>
<dbReference type="KEGG" id="amic:Ami3637_12365"/>
<feature type="transmembrane region" description="Helical" evidence="1">
    <location>
        <begin position="6"/>
        <end position="27"/>
    </location>
</feature>
<evidence type="ECO:0000313" key="2">
    <source>
        <dbReference type="EMBL" id="QHI73088.1"/>
    </source>
</evidence>
<dbReference type="Proteomes" id="UP000463883">
    <property type="component" value="Chromosome"/>
</dbReference>
<keyword evidence="3" id="KW-1185">Reference proteome</keyword>
<dbReference type="EMBL" id="CP047591">
    <property type="protein sequence ID" value="QHI73088.1"/>
    <property type="molecule type" value="Genomic_DNA"/>
</dbReference>
<protein>
    <submittedName>
        <fullName evidence="2">Uncharacterized protein</fullName>
    </submittedName>
</protein>
<dbReference type="RefSeq" id="WP_162362855.1">
    <property type="nucleotide sequence ID" value="NZ_CP047591.1"/>
</dbReference>